<organism evidence="2 3">
    <name type="scientific">Pontibaca salina</name>
    <dbReference type="NCBI Taxonomy" id="2795731"/>
    <lineage>
        <taxon>Bacteria</taxon>
        <taxon>Pseudomonadati</taxon>
        <taxon>Pseudomonadota</taxon>
        <taxon>Alphaproteobacteria</taxon>
        <taxon>Rhodobacterales</taxon>
        <taxon>Roseobacteraceae</taxon>
        <taxon>Pontibaca</taxon>
    </lineage>
</organism>
<dbReference type="AlphaFoldDB" id="A0A934LYQ2"/>
<dbReference type="InterPro" id="IPR018762">
    <property type="entry name" value="ChpT_C"/>
</dbReference>
<comment type="caution">
    <text evidence="2">The sequence shown here is derived from an EMBL/GenBank/DDBJ whole genome shotgun (WGS) entry which is preliminary data.</text>
</comment>
<feature type="domain" description="Histidine phosphotransferase ChpT C-terminal" evidence="1">
    <location>
        <begin position="77"/>
        <end position="190"/>
    </location>
</feature>
<name>A0A934LYQ2_9RHOB</name>
<evidence type="ECO:0000313" key="2">
    <source>
        <dbReference type="EMBL" id="MBI6630027.1"/>
    </source>
</evidence>
<evidence type="ECO:0000313" key="3">
    <source>
        <dbReference type="Proteomes" id="UP000613255"/>
    </source>
</evidence>
<dbReference type="Gene3D" id="1.10.287.130">
    <property type="match status" value="1"/>
</dbReference>
<dbReference type="Proteomes" id="UP000613255">
    <property type="component" value="Unassembled WGS sequence"/>
</dbReference>
<keyword evidence="3" id="KW-1185">Reference proteome</keyword>
<dbReference type="Pfam" id="PF10090">
    <property type="entry name" value="HPTransfase"/>
    <property type="match status" value="1"/>
</dbReference>
<proteinExistence type="predicted"/>
<sequence length="196" mass="21100">MFDAPGKLAELIGSRICHDLISPIGAISNGLELLELTGASNGPEMDLIADSTSNASARLRFFRIAFGPADHQKIGRNEIVSVLDDITKGTRLAVHYVPIEPQPRSFVRLAFLAMQCCETAMPLGGSVRIEAENGHWSISGTAEKMNLDPTLWGHLKGGQAAVTAAQVQFALLPLHATDMNRALSVETRENGVSLHF</sequence>
<protein>
    <submittedName>
        <fullName evidence="2">Histidine phosphotransferase</fullName>
    </submittedName>
</protein>
<dbReference type="InterPro" id="IPR036890">
    <property type="entry name" value="HATPase_C_sf"/>
</dbReference>
<accession>A0A934LYQ2</accession>
<dbReference type="Gene3D" id="3.30.565.10">
    <property type="entry name" value="Histidine kinase-like ATPase, C-terminal domain"/>
    <property type="match status" value="1"/>
</dbReference>
<dbReference type="RefSeq" id="WP_198686053.1">
    <property type="nucleotide sequence ID" value="NZ_JAEIJD010000006.1"/>
</dbReference>
<reference evidence="2" key="1">
    <citation type="submission" date="2020-12" db="EMBL/GenBank/DDBJ databases">
        <title>Pontibaca salina gen. nov., sp. nov., isolated from marine sediment.</title>
        <authorList>
            <person name="Bo J."/>
            <person name="Wang S."/>
            <person name="Song X."/>
            <person name="Du Z."/>
        </authorList>
    </citation>
    <scope>NUCLEOTIDE SEQUENCE</scope>
    <source>
        <strain evidence="2">S1109L</strain>
    </source>
</reference>
<gene>
    <name evidence="2" type="ORF">JAO82_09030</name>
</gene>
<dbReference type="EMBL" id="JAEIJD010000006">
    <property type="protein sequence ID" value="MBI6630027.1"/>
    <property type="molecule type" value="Genomic_DNA"/>
</dbReference>
<evidence type="ECO:0000259" key="1">
    <source>
        <dbReference type="Pfam" id="PF10090"/>
    </source>
</evidence>